<reference evidence="3" key="1">
    <citation type="journal article" date="2020" name="mSystems">
        <title>Genome- and Community-Level Interaction Insights into Carbon Utilization and Element Cycling Functions of Hydrothermarchaeota in Hydrothermal Sediment.</title>
        <authorList>
            <person name="Zhou Z."/>
            <person name="Liu Y."/>
            <person name="Xu W."/>
            <person name="Pan J."/>
            <person name="Luo Z.H."/>
            <person name="Li M."/>
        </authorList>
    </citation>
    <scope>NUCLEOTIDE SEQUENCE [LARGE SCALE GENOMIC DNA]</scope>
    <source>
        <strain evidence="3">SpSt-81</strain>
    </source>
</reference>
<dbReference type="InterPro" id="IPR036249">
    <property type="entry name" value="Thioredoxin-like_sf"/>
</dbReference>
<dbReference type="AlphaFoldDB" id="A0A7C3MH67"/>
<gene>
    <name evidence="3" type="ORF">ENW00_02275</name>
</gene>
<evidence type="ECO:0000313" key="3">
    <source>
        <dbReference type="EMBL" id="HFX12970.1"/>
    </source>
</evidence>
<dbReference type="InterPro" id="IPR017937">
    <property type="entry name" value="Thioredoxin_CS"/>
</dbReference>
<dbReference type="InterPro" id="IPR013766">
    <property type="entry name" value="Thioredoxin_domain"/>
</dbReference>
<proteinExistence type="predicted"/>
<dbReference type="PANTHER" id="PTHR42852">
    <property type="entry name" value="THIOL:DISULFIDE INTERCHANGE PROTEIN DSBE"/>
    <property type="match status" value="1"/>
</dbReference>
<evidence type="ECO:0000259" key="2">
    <source>
        <dbReference type="PROSITE" id="PS51352"/>
    </source>
</evidence>
<sequence>MIILFVLLIHTSYSIANIGENEKAIDFSLKDLKGKNYRLSDFKGKVILLNFWATWCPPCRYEMPLLDKLYKEHKNKGFEIVAVSLDSNPKNVNDYLKNNPVSFTILSDREGKAGYTYQIVAIPTSFLIDKNFIIRKIYLGIISEKDIKKELEKWLKK</sequence>
<dbReference type="SUPFAM" id="SSF52833">
    <property type="entry name" value="Thioredoxin-like"/>
    <property type="match status" value="1"/>
</dbReference>
<keyword evidence="1" id="KW-0676">Redox-active center</keyword>
<evidence type="ECO:0000256" key="1">
    <source>
        <dbReference type="ARBA" id="ARBA00023284"/>
    </source>
</evidence>
<dbReference type="Pfam" id="PF00578">
    <property type="entry name" value="AhpC-TSA"/>
    <property type="match status" value="1"/>
</dbReference>
<comment type="caution">
    <text evidence="3">The sequence shown here is derived from an EMBL/GenBank/DDBJ whole genome shotgun (WGS) entry which is preliminary data.</text>
</comment>
<dbReference type="PROSITE" id="PS00194">
    <property type="entry name" value="THIOREDOXIN_1"/>
    <property type="match status" value="1"/>
</dbReference>
<protein>
    <submittedName>
        <fullName evidence="3">TlpA family protein disulfide reductase</fullName>
    </submittedName>
</protein>
<feature type="domain" description="Thioredoxin" evidence="2">
    <location>
        <begin position="18"/>
        <end position="156"/>
    </location>
</feature>
<accession>A0A7C3MH67</accession>
<dbReference type="EMBL" id="DTIN01000009">
    <property type="protein sequence ID" value="HFX12970.1"/>
    <property type="molecule type" value="Genomic_DNA"/>
</dbReference>
<dbReference type="PROSITE" id="PS51352">
    <property type="entry name" value="THIOREDOXIN_2"/>
    <property type="match status" value="1"/>
</dbReference>
<dbReference type="GO" id="GO:0016209">
    <property type="term" value="F:antioxidant activity"/>
    <property type="evidence" value="ECO:0007669"/>
    <property type="project" value="InterPro"/>
</dbReference>
<name>A0A7C3MH67_DICTH</name>
<dbReference type="CDD" id="cd02966">
    <property type="entry name" value="TlpA_like_family"/>
    <property type="match status" value="1"/>
</dbReference>
<dbReference type="GO" id="GO:0016491">
    <property type="term" value="F:oxidoreductase activity"/>
    <property type="evidence" value="ECO:0007669"/>
    <property type="project" value="InterPro"/>
</dbReference>
<organism evidence="3">
    <name type="scientific">Dictyoglomus thermophilum</name>
    <dbReference type="NCBI Taxonomy" id="14"/>
    <lineage>
        <taxon>Bacteria</taxon>
        <taxon>Pseudomonadati</taxon>
        <taxon>Dictyoglomota</taxon>
        <taxon>Dictyoglomia</taxon>
        <taxon>Dictyoglomales</taxon>
        <taxon>Dictyoglomaceae</taxon>
        <taxon>Dictyoglomus</taxon>
    </lineage>
</organism>
<dbReference type="InterPro" id="IPR050553">
    <property type="entry name" value="Thioredoxin_ResA/DsbE_sf"/>
</dbReference>
<dbReference type="Gene3D" id="3.40.30.10">
    <property type="entry name" value="Glutaredoxin"/>
    <property type="match status" value="1"/>
</dbReference>
<dbReference type="PANTHER" id="PTHR42852:SF17">
    <property type="entry name" value="THIOREDOXIN-LIKE PROTEIN HI_1115"/>
    <property type="match status" value="1"/>
</dbReference>
<dbReference type="InterPro" id="IPR000866">
    <property type="entry name" value="AhpC/TSA"/>
</dbReference>